<organism evidence="3 4">
    <name type="scientific">Elysia crispata</name>
    <name type="common">lettuce slug</name>
    <dbReference type="NCBI Taxonomy" id="231223"/>
    <lineage>
        <taxon>Eukaryota</taxon>
        <taxon>Metazoa</taxon>
        <taxon>Spiralia</taxon>
        <taxon>Lophotrochozoa</taxon>
        <taxon>Mollusca</taxon>
        <taxon>Gastropoda</taxon>
        <taxon>Heterobranchia</taxon>
        <taxon>Euthyneura</taxon>
        <taxon>Panpulmonata</taxon>
        <taxon>Sacoglossa</taxon>
        <taxon>Placobranchoidea</taxon>
        <taxon>Plakobranchidae</taxon>
        <taxon>Elysia</taxon>
    </lineage>
</organism>
<dbReference type="Pfam" id="PF25273">
    <property type="entry name" value="DUF7869"/>
    <property type="match status" value="1"/>
</dbReference>
<comment type="caution">
    <text evidence="3">The sequence shown here is derived from an EMBL/GenBank/DDBJ whole genome shotgun (WGS) entry which is preliminary data.</text>
</comment>
<dbReference type="InterPro" id="IPR057191">
    <property type="entry name" value="DUF7869"/>
</dbReference>
<feature type="region of interest" description="Disordered" evidence="1">
    <location>
        <begin position="304"/>
        <end position="323"/>
    </location>
</feature>
<gene>
    <name evidence="3" type="ORF">RRG08_066108</name>
</gene>
<feature type="domain" description="DUF7869" evidence="2">
    <location>
        <begin position="530"/>
        <end position="608"/>
    </location>
</feature>
<sequence>MAAARKEHMEAAEALAVLMDLMENSQLQDDNCDLDITPPEVTNNEIENTALHVLTTNTEAAPVQVDTTKTTHESEFLPVGVMMQIPDHSLELSQRGNEAESDMEAEDEQDVAYNPDTSPEPSTDSDTEMDPSHKPESIALRSPTKIRKRKPHQWKSNIRKKLRLEGDEHTNSVGKHQQKRELGPMCTSAFCKKSNLRNCSSLEETDRKEIFTSFWGMKSWECRKNYIQALVTAQPIKQKKNTTSSRRHTSLFYALKKFDGSIVSVCKKMFCSTLGISKRTIGSWTSDSFCKRSQGELLEADESELRTTAHKPKTKSPCSGKTKPVSEEDMKYLKIWLLDLPTVESHYCRQTDTYRDKKFLFPGTKVTDLHEDYCKSASGKSMRAVGLTMFRKMFSAMGFSIFIPKKDQCEKCMAAKVGNLSNDLYNEHVEQKNLAREKKEKDKDDAKDDNSKSVWTMDLQAVHLCPKTNASSAYYKTKVQVHNMTYFNLGTKEGFCYTWDECNGNLSSEMFAYIHYIHFENYVKANPGKKHYIIWSDNCCHQNKNVTVANLLYHLARKYNVTIDQKFLVTGHTQMECDSMHSTIERNIQMIDIFTPTEYAVLFRTSRKRPFPYTVVEIEYHHPVKLGGQYFTSIRPGKGKGDPTVGDLKAIRYERGEVQYKLSHNDDWEMLPQRVREVELDTLQLFHQQSQITQRKFQDVVSMLSIMPTVHAKRYFENLPHD</sequence>
<keyword evidence="4" id="KW-1185">Reference proteome</keyword>
<dbReference type="AlphaFoldDB" id="A0AAE1DG74"/>
<evidence type="ECO:0000313" key="3">
    <source>
        <dbReference type="EMBL" id="KAK3769337.1"/>
    </source>
</evidence>
<dbReference type="PANTHER" id="PTHR10773">
    <property type="entry name" value="DNA-DIRECTED RNA POLYMERASES I, II, AND III SUBUNIT RPABC2"/>
    <property type="match status" value="1"/>
</dbReference>
<feature type="compositionally biased region" description="Acidic residues" evidence="1">
    <location>
        <begin position="99"/>
        <end position="110"/>
    </location>
</feature>
<dbReference type="Proteomes" id="UP001283361">
    <property type="component" value="Unassembled WGS sequence"/>
</dbReference>
<evidence type="ECO:0000256" key="1">
    <source>
        <dbReference type="SAM" id="MobiDB-lite"/>
    </source>
</evidence>
<name>A0AAE1DG74_9GAST</name>
<dbReference type="EMBL" id="JAWDGP010003943">
    <property type="protein sequence ID" value="KAK3769337.1"/>
    <property type="molecule type" value="Genomic_DNA"/>
</dbReference>
<evidence type="ECO:0000259" key="2">
    <source>
        <dbReference type="Pfam" id="PF25273"/>
    </source>
</evidence>
<dbReference type="PANTHER" id="PTHR10773:SF19">
    <property type="match status" value="1"/>
</dbReference>
<reference evidence="3" key="1">
    <citation type="journal article" date="2023" name="G3 (Bethesda)">
        <title>A reference genome for the long-term kleptoplast-retaining sea slug Elysia crispata morphotype clarki.</title>
        <authorList>
            <person name="Eastman K.E."/>
            <person name="Pendleton A.L."/>
            <person name="Shaikh M.A."/>
            <person name="Suttiyut T."/>
            <person name="Ogas R."/>
            <person name="Tomko P."/>
            <person name="Gavelis G."/>
            <person name="Widhalm J.R."/>
            <person name="Wisecaver J.H."/>
        </authorList>
    </citation>
    <scope>NUCLEOTIDE SEQUENCE</scope>
    <source>
        <strain evidence="3">ECLA1</strain>
    </source>
</reference>
<feature type="region of interest" description="Disordered" evidence="1">
    <location>
        <begin position="92"/>
        <end position="180"/>
    </location>
</feature>
<feature type="compositionally biased region" description="Basic residues" evidence="1">
    <location>
        <begin position="144"/>
        <end position="162"/>
    </location>
</feature>
<protein>
    <recommendedName>
        <fullName evidence="2">DUF7869 domain-containing protein</fullName>
    </recommendedName>
</protein>
<accession>A0AAE1DG74</accession>
<evidence type="ECO:0000313" key="4">
    <source>
        <dbReference type="Proteomes" id="UP001283361"/>
    </source>
</evidence>
<proteinExistence type="predicted"/>